<accession>A0A2U1N1Z5</accession>
<dbReference type="EMBL" id="PKPP01003818">
    <property type="protein sequence ID" value="PWA67522.1"/>
    <property type="molecule type" value="Genomic_DNA"/>
</dbReference>
<dbReference type="GO" id="GO:0030246">
    <property type="term" value="F:carbohydrate binding"/>
    <property type="evidence" value="ECO:0007669"/>
    <property type="project" value="UniProtKB-KW"/>
</dbReference>
<feature type="domain" description="Xyloglucan endo-transglycosylase C-terminal" evidence="1">
    <location>
        <begin position="56"/>
        <end position="98"/>
    </location>
</feature>
<dbReference type="Gene3D" id="2.60.120.200">
    <property type="match status" value="1"/>
</dbReference>
<dbReference type="STRING" id="35608.A0A2U1N1Z5"/>
<dbReference type="GO" id="GO:0004553">
    <property type="term" value="F:hydrolase activity, hydrolyzing O-glycosyl compounds"/>
    <property type="evidence" value="ECO:0007669"/>
    <property type="project" value="InterPro"/>
</dbReference>
<dbReference type="Proteomes" id="UP000245207">
    <property type="component" value="Unassembled WGS sequence"/>
</dbReference>
<dbReference type="AlphaFoldDB" id="A0A2U1N1Z5"/>
<dbReference type="Pfam" id="PF06955">
    <property type="entry name" value="XET_C"/>
    <property type="match status" value="1"/>
</dbReference>
<name>A0A2U1N1Z5_ARTAN</name>
<keyword evidence="3" id="KW-1185">Reference proteome</keyword>
<dbReference type="SUPFAM" id="SSF49899">
    <property type="entry name" value="Concanavalin A-like lectins/glucanases"/>
    <property type="match status" value="1"/>
</dbReference>
<sequence>MRIHSSIWNAEEWATRGGLVKTDWGRASFIASYKNFSADACIWSPSRGSSCPLNSTTRPWFRQKPNTIARRKLKWVQKYNMVYNYCADKWRFLKVQPPNASSVRMWYKLVTLLLRDFKSLEMRHKHTTIFSSGQMCLVHLFTVSNGFKLVIKEMQTINAFICAWNYQAFYYWQKQNQGIIFERITHIERLSLPIVVGKIERIAVKFYRGTINTFLQV</sequence>
<evidence type="ECO:0000313" key="2">
    <source>
        <dbReference type="EMBL" id="PWA67522.1"/>
    </source>
</evidence>
<evidence type="ECO:0000259" key="1">
    <source>
        <dbReference type="Pfam" id="PF06955"/>
    </source>
</evidence>
<gene>
    <name evidence="2" type="ORF">CTI12_AA317800</name>
</gene>
<reference evidence="2 3" key="1">
    <citation type="journal article" date="2018" name="Mol. Plant">
        <title>The genome of Artemisia annua provides insight into the evolution of Asteraceae family and artemisinin biosynthesis.</title>
        <authorList>
            <person name="Shen Q."/>
            <person name="Zhang L."/>
            <person name="Liao Z."/>
            <person name="Wang S."/>
            <person name="Yan T."/>
            <person name="Shi P."/>
            <person name="Liu M."/>
            <person name="Fu X."/>
            <person name="Pan Q."/>
            <person name="Wang Y."/>
            <person name="Lv Z."/>
            <person name="Lu X."/>
            <person name="Zhang F."/>
            <person name="Jiang W."/>
            <person name="Ma Y."/>
            <person name="Chen M."/>
            <person name="Hao X."/>
            <person name="Li L."/>
            <person name="Tang Y."/>
            <person name="Lv G."/>
            <person name="Zhou Y."/>
            <person name="Sun X."/>
            <person name="Brodelius P.E."/>
            <person name="Rose J.K.C."/>
            <person name="Tang K."/>
        </authorList>
    </citation>
    <scope>NUCLEOTIDE SEQUENCE [LARGE SCALE GENOMIC DNA]</scope>
    <source>
        <strain evidence="3">cv. Huhao1</strain>
        <tissue evidence="2">Leaf</tissue>
    </source>
</reference>
<dbReference type="GO" id="GO:0044042">
    <property type="term" value="P:glucan metabolic process"/>
    <property type="evidence" value="ECO:0007669"/>
    <property type="project" value="InterPro"/>
</dbReference>
<dbReference type="OrthoDB" id="4781at2759"/>
<comment type="caution">
    <text evidence="2">The sequence shown here is derived from an EMBL/GenBank/DDBJ whole genome shotgun (WGS) entry which is preliminary data.</text>
</comment>
<dbReference type="GO" id="GO:0048046">
    <property type="term" value="C:apoplast"/>
    <property type="evidence" value="ECO:0007669"/>
    <property type="project" value="InterPro"/>
</dbReference>
<keyword evidence="2" id="KW-0430">Lectin</keyword>
<dbReference type="PANTHER" id="PTHR31062">
    <property type="entry name" value="XYLOGLUCAN ENDOTRANSGLUCOSYLASE/HYDROLASE PROTEIN 8-RELATED"/>
    <property type="match status" value="1"/>
</dbReference>
<dbReference type="GO" id="GO:0016762">
    <property type="term" value="F:xyloglucan:xyloglucosyl transferase activity"/>
    <property type="evidence" value="ECO:0007669"/>
    <property type="project" value="InterPro"/>
</dbReference>
<dbReference type="InterPro" id="IPR013320">
    <property type="entry name" value="ConA-like_dom_sf"/>
</dbReference>
<dbReference type="InterPro" id="IPR010713">
    <property type="entry name" value="XET_C"/>
</dbReference>
<evidence type="ECO:0000313" key="3">
    <source>
        <dbReference type="Proteomes" id="UP000245207"/>
    </source>
</evidence>
<protein>
    <submittedName>
        <fullName evidence="2">Concanavalin A-like lectin/glucanase superfamily</fullName>
    </submittedName>
</protein>
<dbReference type="InterPro" id="IPR044791">
    <property type="entry name" value="Beta-glucanase/XTH"/>
</dbReference>
<organism evidence="2 3">
    <name type="scientific">Artemisia annua</name>
    <name type="common">Sweet wormwood</name>
    <dbReference type="NCBI Taxonomy" id="35608"/>
    <lineage>
        <taxon>Eukaryota</taxon>
        <taxon>Viridiplantae</taxon>
        <taxon>Streptophyta</taxon>
        <taxon>Embryophyta</taxon>
        <taxon>Tracheophyta</taxon>
        <taxon>Spermatophyta</taxon>
        <taxon>Magnoliopsida</taxon>
        <taxon>eudicotyledons</taxon>
        <taxon>Gunneridae</taxon>
        <taxon>Pentapetalae</taxon>
        <taxon>asterids</taxon>
        <taxon>campanulids</taxon>
        <taxon>Asterales</taxon>
        <taxon>Asteraceae</taxon>
        <taxon>Asteroideae</taxon>
        <taxon>Anthemideae</taxon>
        <taxon>Artemisiinae</taxon>
        <taxon>Artemisia</taxon>
    </lineage>
</organism>
<proteinExistence type="predicted"/>